<dbReference type="AlphaFoldDB" id="A0A1G9RSM6"/>
<evidence type="ECO:0000256" key="5">
    <source>
        <dbReference type="ARBA" id="ARBA00022692"/>
    </source>
</evidence>
<dbReference type="GO" id="GO:0008360">
    <property type="term" value="P:regulation of cell shape"/>
    <property type="evidence" value="ECO:0007669"/>
    <property type="project" value="UniProtKB-KW"/>
</dbReference>
<dbReference type="SUPFAM" id="SSF53955">
    <property type="entry name" value="Lysozyme-like"/>
    <property type="match status" value="1"/>
</dbReference>
<sequence>MQIPEKYYKIAKISIVSLLTIILIAGGIAYAKREALLTAAIKKVINKADKEYDLELKIESAKFVGLSSVQFKNISAVPRDRDSLAKIENFKIGVKLFPLIFGDIKIAEINLDKGIINLVKKDSTSNYDFLFRKKQADTSEAKPELDLAKFANNLINEMLYKIPDDMDIRDFRIKFTDDSSLVDIHTTTATIDGGDVSSTIKVNGNESTWHIEGSVDPGDKQLNLMLFADNKKVELPILEKKFGLKLNFDTATTEMRGVKQSGDELEINGSWKVKNLLVNHSRISSNDVIVQDASLDADMVIGKNFISIDSTSTIHIKDIDVHPFIKYTLSPSKIYELKIHTDELDAQQLINSFPQGLFESLEGIQVAGKLQYNLDFYLDSEKPDDVIFNSRLKNAGFKVKKWGKTNLQKINGSFVYTPYEYGKPMRDIIIGPENPNFTPIDQISPYLKNALLTAEDPSFYSHNGFVEESIRKSISTNFKEKAFKRGGSTISMQLVKNVYLNRQKTLARKIEEILIVWIMENGHLSSKQRMFETYLNLIEWGRNVYGIGEASRYYFSKHPAELNIGESIFLASIVPRPKSGLYRFEGDGSLRSGLSSYFNFIGGIMAKRGLTPPDSNYYGFYSVRLRESLRSGLPVDSLVADSLLIDSEAEEQDGILQQLFGKKRADSLQVKEALKPKSISGDSILTKAPSTRKDKREQRKLERESKNKKGNE</sequence>
<feature type="compositionally biased region" description="Basic and acidic residues" evidence="11">
    <location>
        <begin position="691"/>
        <end position="712"/>
    </location>
</feature>
<dbReference type="InterPro" id="IPR036950">
    <property type="entry name" value="PBP_transglycosylase"/>
</dbReference>
<dbReference type="OrthoDB" id="9766909at2"/>
<evidence type="ECO:0000256" key="8">
    <source>
        <dbReference type="ARBA" id="ARBA00022989"/>
    </source>
</evidence>
<name>A0A1G9RSM6_9SPHI</name>
<protein>
    <submittedName>
        <fullName evidence="13">AsmA family protein</fullName>
    </submittedName>
</protein>
<dbReference type="STRING" id="990371.SAMN05421813_108142"/>
<dbReference type="InterPro" id="IPR023346">
    <property type="entry name" value="Lysozyme-like_dom_sf"/>
</dbReference>
<evidence type="ECO:0000313" key="13">
    <source>
        <dbReference type="EMBL" id="SDM26329.1"/>
    </source>
</evidence>
<evidence type="ECO:0000256" key="9">
    <source>
        <dbReference type="ARBA" id="ARBA00023136"/>
    </source>
</evidence>
<reference evidence="14" key="1">
    <citation type="submission" date="2016-10" db="EMBL/GenBank/DDBJ databases">
        <authorList>
            <person name="Varghese N."/>
            <person name="Submissions S."/>
        </authorList>
    </citation>
    <scope>NUCLEOTIDE SEQUENCE [LARGE SCALE GENOMIC DNA]</scope>
    <source>
        <strain evidence="14">DSM 24536</strain>
    </source>
</reference>
<organism evidence="13 14">
    <name type="scientific">Daejeonella rubra</name>
    <dbReference type="NCBI Taxonomy" id="990371"/>
    <lineage>
        <taxon>Bacteria</taxon>
        <taxon>Pseudomonadati</taxon>
        <taxon>Bacteroidota</taxon>
        <taxon>Sphingobacteriia</taxon>
        <taxon>Sphingobacteriales</taxon>
        <taxon>Sphingobacteriaceae</taxon>
        <taxon>Daejeonella</taxon>
    </lineage>
</organism>
<keyword evidence="6" id="KW-0133">Cell shape</keyword>
<keyword evidence="2" id="KW-0997">Cell inner membrane</keyword>
<dbReference type="PANTHER" id="PTHR30400">
    <property type="entry name" value="MONOFUNCTIONAL BIOSYNTHETIC PEPTIDOGLYCAN TRANSGLYCOSYLASE"/>
    <property type="match status" value="1"/>
</dbReference>
<dbReference type="GO" id="GO:0009252">
    <property type="term" value="P:peptidoglycan biosynthetic process"/>
    <property type="evidence" value="ECO:0007669"/>
    <property type="project" value="UniProtKB-KW"/>
</dbReference>
<dbReference type="GO" id="GO:0071555">
    <property type="term" value="P:cell wall organization"/>
    <property type="evidence" value="ECO:0007669"/>
    <property type="project" value="UniProtKB-KW"/>
</dbReference>
<keyword evidence="14" id="KW-1185">Reference proteome</keyword>
<evidence type="ECO:0000259" key="12">
    <source>
        <dbReference type="Pfam" id="PF00912"/>
    </source>
</evidence>
<keyword evidence="4" id="KW-0808">Transferase</keyword>
<dbReference type="PANTHER" id="PTHR30400:SF0">
    <property type="entry name" value="BIOSYNTHETIC PEPTIDOGLYCAN TRANSGLYCOSYLASE"/>
    <property type="match status" value="1"/>
</dbReference>
<dbReference type="Pfam" id="PF00912">
    <property type="entry name" value="Transgly"/>
    <property type="match status" value="1"/>
</dbReference>
<evidence type="ECO:0000256" key="3">
    <source>
        <dbReference type="ARBA" id="ARBA00022676"/>
    </source>
</evidence>
<evidence type="ECO:0000256" key="4">
    <source>
        <dbReference type="ARBA" id="ARBA00022679"/>
    </source>
</evidence>
<dbReference type="InterPro" id="IPR011812">
    <property type="entry name" value="Pep_trsgly"/>
</dbReference>
<keyword evidence="3" id="KW-0328">Glycosyltransferase</keyword>
<accession>A0A1G9RSM6</accession>
<dbReference type="RefSeq" id="WP_090703380.1">
    <property type="nucleotide sequence ID" value="NZ_FNHH01000008.1"/>
</dbReference>
<evidence type="ECO:0000313" key="14">
    <source>
        <dbReference type="Proteomes" id="UP000199226"/>
    </source>
</evidence>
<keyword evidence="9" id="KW-0472">Membrane</keyword>
<evidence type="ECO:0000256" key="10">
    <source>
        <dbReference type="ARBA" id="ARBA00023316"/>
    </source>
</evidence>
<keyword evidence="5" id="KW-0812">Transmembrane</keyword>
<evidence type="ECO:0000256" key="2">
    <source>
        <dbReference type="ARBA" id="ARBA00022519"/>
    </source>
</evidence>
<feature type="domain" description="Glycosyl transferase family 51" evidence="12">
    <location>
        <begin position="432"/>
        <end position="579"/>
    </location>
</feature>
<evidence type="ECO:0000256" key="11">
    <source>
        <dbReference type="SAM" id="MobiDB-lite"/>
    </source>
</evidence>
<dbReference type="InterPro" id="IPR001264">
    <property type="entry name" value="Glyco_trans_51"/>
</dbReference>
<dbReference type="Gene3D" id="1.10.3810.10">
    <property type="entry name" value="Biosynthetic peptidoglycan transglycosylase-like"/>
    <property type="match status" value="1"/>
</dbReference>
<keyword evidence="7" id="KW-0573">Peptidoglycan synthesis</keyword>
<feature type="region of interest" description="Disordered" evidence="11">
    <location>
        <begin position="679"/>
        <end position="712"/>
    </location>
</feature>
<keyword evidence="8" id="KW-1133">Transmembrane helix</keyword>
<keyword evidence="10" id="KW-0961">Cell wall biogenesis/degradation</keyword>
<dbReference type="GO" id="GO:0009274">
    <property type="term" value="C:peptidoglycan-based cell wall"/>
    <property type="evidence" value="ECO:0007669"/>
    <property type="project" value="InterPro"/>
</dbReference>
<evidence type="ECO:0000256" key="7">
    <source>
        <dbReference type="ARBA" id="ARBA00022984"/>
    </source>
</evidence>
<dbReference type="GO" id="GO:0016020">
    <property type="term" value="C:membrane"/>
    <property type="evidence" value="ECO:0007669"/>
    <property type="project" value="InterPro"/>
</dbReference>
<gene>
    <name evidence="13" type="ORF">SAMN05421813_108142</name>
</gene>
<dbReference type="Proteomes" id="UP000199226">
    <property type="component" value="Unassembled WGS sequence"/>
</dbReference>
<dbReference type="EMBL" id="FNHH01000008">
    <property type="protein sequence ID" value="SDM26329.1"/>
    <property type="molecule type" value="Genomic_DNA"/>
</dbReference>
<evidence type="ECO:0000256" key="1">
    <source>
        <dbReference type="ARBA" id="ARBA00022475"/>
    </source>
</evidence>
<evidence type="ECO:0000256" key="6">
    <source>
        <dbReference type="ARBA" id="ARBA00022960"/>
    </source>
</evidence>
<dbReference type="GO" id="GO:0016763">
    <property type="term" value="F:pentosyltransferase activity"/>
    <property type="evidence" value="ECO:0007669"/>
    <property type="project" value="InterPro"/>
</dbReference>
<keyword evidence="1" id="KW-1003">Cell membrane</keyword>
<proteinExistence type="predicted"/>